<name>A0A9D2QCB9_9CORY</name>
<organism evidence="2 3">
    <name type="scientific">Candidatus Corynebacterium faecigallinarum</name>
    <dbReference type="NCBI Taxonomy" id="2838528"/>
    <lineage>
        <taxon>Bacteria</taxon>
        <taxon>Bacillati</taxon>
        <taxon>Actinomycetota</taxon>
        <taxon>Actinomycetes</taxon>
        <taxon>Mycobacteriales</taxon>
        <taxon>Corynebacteriaceae</taxon>
        <taxon>Corynebacterium</taxon>
    </lineage>
</organism>
<dbReference type="InterPro" id="IPR011044">
    <property type="entry name" value="Quino_amine_DH_bsu"/>
</dbReference>
<dbReference type="SUPFAM" id="SSF50969">
    <property type="entry name" value="YVTN repeat-like/Quinoprotein amine dehydrogenase"/>
    <property type="match status" value="1"/>
</dbReference>
<dbReference type="AlphaFoldDB" id="A0A9D2QCB9"/>
<sequence>MQSSPFRVRTLSAVVVGGLLVSTLPACGDSGGDAAVTGDTTVLSAEILDEHDFDSTAFTQGLEVMPEGDLLVGTGLNGESRIYRAPVQDATNPTVSDDLAEKYFGEGVTLHEDTVWQLTWKEGVAFQRDAETLEVTGEASYDGEGWGICSDGERLVMSDGSDALTFRDADTFEPTGEVSVTLDGESVDEINELECAGGSVWANVWHEDRILRIDPNSGEVTGVLDVDLPAGQADGADVLNGIAAIPEQDDTFYLTGKLWDTIYEVRVGEE</sequence>
<dbReference type="PANTHER" id="PTHR31270:SF1">
    <property type="entry name" value="GLUTAMINYL-PEPTIDE CYCLOTRANSFERASE"/>
    <property type="match status" value="1"/>
</dbReference>
<dbReference type="GO" id="GO:0016603">
    <property type="term" value="F:glutaminyl-peptide cyclotransferase activity"/>
    <property type="evidence" value="ECO:0007669"/>
    <property type="project" value="InterPro"/>
</dbReference>
<feature type="chain" id="PRO_5038403238" evidence="1">
    <location>
        <begin position="29"/>
        <end position="270"/>
    </location>
</feature>
<dbReference type="InterPro" id="IPR007788">
    <property type="entry name" value="QCT"/>
</dbReference>
<evidence type="ECO:0000313" key="2">
    <source>
        <dbReference type="EMBL" id="HJC84618.1"/>
    </source>
</evidence>
<dbReference type="EMBL" id="DWVP01000005">
    <property type="protein sequence ID" value="HJC84618.1"/>
    <property type="molecule type" value="Genomic_DNA"/>
</dbReference>
<proteinExistence type="predicted"/>
<dbReference type="PANTHER" id="PTHR31270">
    <property type="entry name" value="GLUTAMINYL-PEPTIDE CYCLOTRANSFERASE"/>
    <property type="match status" value="1"/>
</dbReference>
<protein>
    <submittedName>
        <fullName evidence="2">Glutaminyl-peptide cyclotransferase</fullName>
    </submittedName>
</protein>
<accession>A0A9D2QCB9</accession>
<reference evidence="2" key="1">
    <citation type="journal article" date="2021" name="PeerJ">
        <title>Extensive microbial diversity within the chicken gut microbiome revealed by metagenomics and culture.</title>
        <authorList>
            <person name="Gilroy R."/>
            <person name="Ravi A."/>
            <person name="Getino M."/>
            <person name="Pursley I."/>
            <person name="Horton D.L."/>
            <person name="Alikhan N.F."/>
            <person name="Baker D."/>
            <person name="Gharbi K."/>
            <person name="Hall N."/>
            <person name="Watson M."/>
            <person name="Adriaenssens E.M."/>
            <person name="Foster-Nyarko E."/>
            <person name="Jarju S."/>
            <person name="Secka A."/>
            <person name="Antonio M."/>
            <person name="Oren A."/>
            <person name="Chaudhuri R.R."/>
            <person name="La Ragione R."/>
            <person name="Hildebrand F."/>
            <person name="Pallen M.J."/>
        </authorList>
    </citation>
    <scope>NUCLEOTIDE SEQUENCE</scope>
    <source>
        <strain evidence="2">ChiHjej13B12-4958</strain>
    </source>
</reference>
<dbReference type="Pfam" id="PF05096">
    <property type="entry name" value="Glu_cyclase_2"/>
    <property type="match status" value="1"/>
</dbReference>
<keyword evidence="1" id="KW-0732">Signal</keyword>
<feature type="signal peptide" evidence="1">
    <location>
        <begin position="1"/>
        <end position="28"/>
    </location>
</feature>
<gene>
    <name evidence="2" type="ORF">H9751_03545</name>
</gene>
<evidence type="ECO:0000313" key="3">
    <source>
        <dbReference type="Proteomes" id="UP000823858"/>
    </source>
</evidence>
<comment type="caution">
    <text evidence="2">The sequence shown here is derived from an EMBL/GenBank/DDBJ whole genome shotgun (WGS) entry which is preliminary data.</text>
</comment>
<evidence type="ECO:0000256" key="1">
    <source>
        <dbReference type="SAM" id="SignalP"/>
    </source>
</evidence>
<dbReference type="Proteomes" id="UP000823858">
    <property type="component" value="Unassembled WGS sequence"/>
</dbReference>
<reference evidence="2" key="2">
    <citation type="submission" date="2021-04" db="EMBL/GenBank/DDBJ databases">
        <authorList>
            <person name="Gilroy R."/>
        </authorList>
    </citation>
    <scope>NUCLEOTIDE SEQUENCE</scope>
    <source>
        <strain evidence="2">ChiHjej13B12-4958</strain>
    </source>
</reference>